<dbReference type="InterPro" id="IPR020846">
    <property type="entry name" value="MFS_dom"/>
</dbReference>
<dbReference type="InterPro" id="IPR003663">
    <property type="entry name" value="Sugar/inositol_transpt"/>
</dbReference>
<gene>
    <name evidence="10" type="ORF">N7494_004239</name>
</gene>
<dbReference type="SUPFAM" id="SSF103473">
    <property type="entry name" value="MFS general substrate transporter"/>
    <property type="match status" value="1"/>
</dbReference>
<evidence type="ECO:0000313" key="10">
    <source>
        <dbReference type="EMBL" id="KAJ5546654.1"/>
    </source>
</evidence>
<feature type="transmembrane region" description="Helical" evidence="8">
    <location>
        <begin position="125"/>
        <end position="144"/>
    </location>
</feature>
<dbReference type="GO" id="GO:0016020">
    <property type="term" value="C:membrane"/>
    <property type="evidence" value="ECO:0007669"/>
    <property type="project" value="UniProtKB-SubCell"/>
</dbReference>
<feature type="transmembrane region" description="Helical" evidence="8">
    <location>
        <begin position="275"/>
        <end position="297"/>
    </location>
</feature>
<dbReference type="InterPro" id="IPR036259">
    <property type="entry name" value="MFS_trans_sf"/>
</dbReference>
<dbReference type="PRINTS" id="PR00171">
    <property type="entry name" value="SUGRTRNSPORT"/>
</dbReference>
<feature type="transmembrane region" description="Helical" evidence="8">
    <location>
        <begin position="156"/>
        <end position="175"/>
    </location>
</feature>
<dbReference type="AlphaFoldDB" id="A0AAD6D1H7"/>
<dbReference type="PROSITE" id="PS50850">
    <property type="entry name" value="MFS"/>
    <property type="match status" value="1"/>
</dbReference>
<keyword evidence="4 8" id="KW-0812">Transmembrane</keyword>
<comment type="caution">
    <text evidence="10">The sequence shown here is derived from an EMBL/GenBank/DDBJ whole genome shotgun (WGS) entry which is preliminary data.</text>
</comment>
<accession>A0AAD6D1H7</accession>
<evidence type="ECO:0000259" key="9">
    <source>
        <dbReference type="PROSITE" id="PS50850"/>
    </source>
</evidence>
<feature type="domain" description="Major facilitator superfamily (MFS) profile" evidence="9">
    <location>
        <begin position="16"/>
        <end position="461"/>
    </location>
</feature>
<feature type="transmembrane region" description="Helical" evidence="8">
    <location>
        <begin position="71"/>
        <end position="91"/>
    </location>
</feature>
<feature type="transmembrane region" description="Helical" evidence="8">
    <location>
        <begin position="12"/>
        <end position="29"/>
    </location>
</feature>
<dbReference type="FunFam" id="1.20.1250.20:FF:000090">
    <property type="entry name" value="MFS sugar transporter, putative"/>
    <property type="match status" value="1"/>
</dbReference>
<comment type="similarity">
    <text evidence="2 7">Belongs to the major facilitator superfamily. Sugar transporter (TC 2.A.1.1) family.</text>
</comment>
<dbReference type="PANTHER" id="PTHR48022:SF45">
    <property type="entry name" value="MAJOR FACILITATOR SUPERFAMILY (MFS) PROFILE DOMAIN-CONTAINING PROTEIN-RELATED"/>
    <property type="match status" value="1"/>
</dbReference>
<dbReference type="Gene3D" id="1.20.1250.20">
    <property type="entry name" value="MFS general substrate transporter like domains"/>
    <property type="match status" value="1"/>
</dbReference>
<keyword evidence="5 8" id="KW-1133">Transmembrane helix</keyword>
<evidence type="ECO:0000256" key="4">
    <source>
        <dbReference type="ARBA" id="ARBA00022692"/>
    </source>
</evidence>
<feature type="transmembrane region" description="Helical" evidence="8">
    <location>
        <begin position="187"/>
        <end position="208"/>
    </location>
</feature>
<feature type="transmembrane region" description="Helical" evidence="8">
    <location>
        <begin position="406"/>
        <end position="424"/>
    </location>
</feature>
<organism evidence="10 11">
    <name type="scientific">Penicillium frequentans</name>
    <dbReference type="NCBI Taxonomy" id="3151616"/>
    <lineage>
        <taxon>Eukaryota</taxon>
        <taxon>Fungi</taxon>
        <taxon>Dikarya</taxon>
        <taxon>Ascomycota</taxon>
        <taxon>Pezizomycotina</taxon>
        <taxon>Eurotiomycetes</taxon>
        <taxon>Eurotiomycetidae</taxon>
        <taxon>Eurotiales</taxon>
        <taxon>Aspergillaceae</taxon>
        <taxon>Penicillium</taxon>
    </lineage>
</organism>
<keyword evidence="6 8" id="KW-0472">Membrane</keyword>
<dbReference type="InterPro" id="IPR005828">
    <property type="entry name" value="MFS_sugar_transport-like"/>
</dbReference>
<evidence type="ECO:0000256" key="7">
    <source>
        <dbReference type="RuleBase" id="RU003346"/>
    </source>
</evidence>
<feature type="transmembrane region" description="Helical" evidence="8">
    <location>
        <begin position="436"/>
        <end position="457"/>
    </location>
</feature>
<evidence type="ECO:0000256" key="5">
    <source>
        <dbReference type="ARBA" id="ARBA00022989"/>
    </source>
</evidence>
<protein>
    <recommendedName>
        <fullName evidence="9">Major facilitator superfamily (MFS) profile domain-containing protein</fullName>
    </recommendedName>
</protein>
<reference evidence="10 11" key="1">
    <citation type="journal article" date="2023" name="IMA Fungus">
        <title>Comparative genomic study of the Penicillium genus elucidates a diverse pangenome and 15 lateral gene transfer events.</title>
        <authorList>
            <person name="Petersen C."/>
            <person name="Sorensen T."/>
            <person name="Nielsen M.R."/>
            <person name="Sondergaard T.E."/>
            <person name="Sorensen J.L."/>
            <person name="Fitzpatrick D.A."/>
            <person name="Frisvad J.C."/>
            <person name="Nielsen K.L."/>
        </authorList>
    </citation>
    <scope>NUCLEOTIDE SEQUENCE [LARGE SCALE GENOMIC DNA]</scope>
    <source>
        <strain evidence="10 11">IBT 35679</strain>
    </source>
</reference>
<evidence type="ECO:0000256" key="1">
    <source>
        <dbReference type="ARBA" id="ARBA00004141"/>
    </source>
</evidence>
<feature type="transmembrane region" description="Helical" evidence="8">
    <location>
        <begin position="372"/>
        <end position="394"/>
    </location>
</feature>
<dbReference type="InterPro" id="IPR050360">
    <property type="entry name" value="MFS_Sugar_Transporters"/>
</dbReference>
<proteinExistence type="inferred from homology"/>
<dbReference type="NCBIfam" id="TIGR00879">
    <property type="entry name" value="SP"/>
    <property type="match status" value="1"/>
</dbReference>
<name>A0AAD6D1H7_9EURO</name>
<keyword evidence="11" id="KW-1185">Reference proteome</keyword>
<feature type="transmembrane region" description="Helical" evidence="8">
    <location>
        <begin position="342"/>
        <end position="360"/>
    </location>
</feature>
<dbReference type="PANTHER" id="PTHR48022">
    <property type="entry name" value="PLASTIDIC GLUCOSE TRANSPORTER 4"/>
    <property type="match status" value="1"/>
</dbReference>
<dbReference type="Pfam" id="PF00083">
    <property type="entry name" value="Sugar_tr"/>
    <property type="match status" value="1"/>
</dbReference>
<feature type="transmembrane region" description="Helical" evidence="8">
    <location>
        <begin position="98"/>
        <end position="119"/>
    </location>
</feature>
<evidence type="ECO:0000256" key="3">
    <source>
        <dbReference type="ARBA" id="ARBA00022448"/>
    </source>
</evidence>
<comment type="subcellular location">
    <subcellularLocation>
        <location evidence="1">Membrane</location>
        <topology evidence="1">Multi-pass membrane protein</topology>
    </subcellularLocation>
</comment>
<sequence>MAPFWGLRGSRLHFVIWVEACFCVMIFGYNQSSAGGVLSDSTFNLQFPRMNTLSTTGSLQKENSRIQGTVVALYTLFGVFGALGCTFLGDILGRRKTIFLASAVQGVGAIIQCSSFAFAQFIVGRIVLGLGTGGIIATVSVWQSEVSKAENRGEHVSAFGIFCGSGIALALWVAFGMSYIQPSSVSWRFTLAFTLFLSFLVCISIFSLPESPRWLCKQDRWEEARETLGLLYDDDQSSETVNKEIEDIRISLDRANKGSLGAMFKMGPQRVFHRVVIAAVAQIFLQMTGVNSITYYAPTIYQQQLHFGQTDSGLLAASSQLVLVIGAFCCAWTVDRFGRRKLMIFSASSMSICFALIAGLTSRPDNPAALKAAVVFLYLYFFVYVLGFLGIPFLYASEIAPTHLRAATCGLSTAVSWLFNFLVAEVTPSAFDDIGWKYFIVYCCLNASFVPVIYFFFPETAKRSLEEIDEIFEASTSIFDTVSVAQKLPRRHLAEFLREEKATEVSHIEA</sequence>
<dbReference type="Proteomes" id="UP001220324">
    <property type="component" value="Unassembled WGS sequence"/>
</dbReference>
<evidence type="ECO:0000313" key="11">
    <source>
        <dbReference type="Proteomes" id="UP001220324"/>
    </source>
</evidence>
<dbReference type="GO" id="GO:0005351">
    <property type="term" value="F:carbohydrate:proton symporter activity"/>
    <property type="evidence" value="ECO:0007669"/>
    <property type="project" value="TreeGrafter"/>
</dbReference>
<evidence type="ECO:0000256" key="2">
    <source>
        <dbReference type="ARBA" id="ARBA00010992"/>
    </source>
</evidence>
<feature type="transmembrane region" description="Helical" evidence="8">
    <location>
        <begin position="317"/>
        <end position="335"/>
    </location>
</feature>
<evidence type="ECO:0000256" key="6">
    <source>
        <dbReference type="ARBA" id="ARBA00023136"/>
    </source>
</evidence>
<evidence type="ECO:0000256" key="8">
    <source>
        <dbReference type="SAM" id="Phobius"/>
    </source>
</evidence>
<dbReference type="EMBL" id="JAQIZZ010000003">
    <property type="protein sequence ID" value="KAJ5546654.1"/>
    <property type="molecule type" value="Genomic_DNA"/>
</dbReference>
<keyword evidence="3 7" id="KW-0813">Transport</keyword>